<proteinExistence type="predicted"/>
<evidence type="ECO:0000313" key="2">
    <source>
        <dbReference type="Proteomes" id="UP000624703"/>
    </source>
</evidence>
<dbReference type="AlphaFoldDB" id="A0A8J7SI79"/>
<dbReference type="SUPFAM" id="SSF51735">
    <property type="entry name" value="NAD(P)-binding Rossmann-fold domains"/>
    <property type="match status" value="1"/>
</dbReference>
<comment type="caution">
    <text evidence="1">The sequence shown here is derived from an EMBL/GenBank/DDBJ whole genome shotgun (WGS) entry which is preliminary data.</text>
</comment>
<name>A0A8J7SI79_9BACT</name>
<dbReference type="InterPro" id="IPR036291">
    <property type="entry name" value="NAD(P)-bd_dom_sf"/>
</dbReference>
<sequence length="205" mass="22103">MNNTTLVVGYGPGIGAHLFRDLDECDSRIGVSRSHSDDRLCTQYICCGVGDFGKHVGSIGGKVSLVVYVPSEFGESKKLTMEEYDSFMDTGPRGMLSVFHSLIDAGCLSENALFVSVGSTASESSHKPSNNNPVYAVAKSTQKSLVAQLAGAHKSYRFATITLGAIQDGNKGVGYDNITRTIKFLKEMNTGVRYTEIELNSELDI</sequence>
<gene>
    <name evidence="1" type="ORF">JIN82_03690</name>
</gene>
<dbReference type="EMBL" id="JAENIM010000021">
    <property type="protein sequence ID" value="MBK1790256.1"/>
    <property type="molecule type" value="Genomic_DNA"/>
</dbReference>
<evidence type="ECO:0000313" key="1">
    <source>
        <dbReference type="EMBL" id="MBK1790256.1"/>
    </source>
</evidence>
<organism evidence="1 2">
    <name type="scientific">Persicirhabdus sediminis</name>
    <dbReference type="NCBI Taxonomy" id="454144"/>
    <lineage>
        <taxon>Bacteria</taxon>
        <taxon>Pseudomonadati</taxon>
        <taxon>Verrucomicrobiota</taxon>
        <taxon>Verrucomicrobiia</taxon>
        <taxon>Verrucomicrobiales</taxon>
        <taxon>Verrucomicrobiaceae</taxon>
        <taxon>Persicirhabdus</taxon>
    </lineage>
</organism>
<protein>
    <submittedName>
        <fullName evidence="1">Uncharacterized protein</fullName>
    </submittedName>
</protein>
<dbReference type="Proteomes" id="UP000624703">
    <property type="component" value="Unassembled WGS sequence"/>
</dbReference>
<dbReference type="Gene3D" id="3.40.50.720">
    <property type="entry name" value="NAD(P)-binding Rossmann-like Domain"/>
    <property type="match status" value="1"/>
</dbReference>
<keyword evidence="2" id="KW-1185">Reference proteome</keyword>
<dbReference type="RefSeq" id="WP_200310293.1">
    <property type="nucleotide sequence ID" value="NZ_JAENIM010000021.1"/>
</dbReference>
<reference evidence="1" key="1">
    <citation type="submission" date="2021-01" db="EMBL/GenBank/DDBJ databases">
        <title>Modified the classification status of verrucomicrobia.</title>
        <authorList>
            <person name="Feng X."/>
        </authorList>
    </citation>
    <scope>NUCLEOTIDE SEQUENCE</scope>
    <source>
        <strain evidence="1">_KCTC 22039</strain>
    </source>
</reference>
<accession>A0A8J7SI79</accession>